<dbReference type="GO" id="GO:0009307">
    <property type="term" value="P:DNA restriction-modification system"/>
    <property type="evidence" value="ECO:0007669"/>
    <property type="project" value="InterPro"/>
</dbReference>
<protein>
    <submittedName>
        <fullName evidence="1">Type-2 restriction enzyme NgoMIV</fullName>
        <ecNumber evidence="1">3.1.21.4</ecNumber>
    </submittedName>
</protein>
<proteinExistence type="predicted"/>
<dbReference type="GO" id="GO:0009036">
    <property type="term" value="F:type II site-specific deoxyribonuclease activity"/>
    <property type="evidence" value="ECO:0007669"/>
    <property type="project" value="UniProtKB-EC"/>
</dbReference>
<gene>
    <name evidence="1" type="primary">ngoMIVR</name>
    <name evidence="1" type="ORF">KSP9073_01458</name>
</gene>
<keyword evidence="1" id="KW-0378">Hydrolase</keyword>
<dbReference type="EC" id="3.1.21.4" evidence="1"/>
<dbReference type="SUPFAM" id="SSF52980">
    <property type="entry name" value="Restriction endonuclease-like"/>
    <property type="match status" value="1"/>
</dbReference>
<dbReference type="CDD" id="cd22340">
    <property type="entry name" value="NgoMIV-like"/>
    <property type="match status" value="1"/>
</dbReference>
<keyword evidence="2" id="KW-1185">Reference proteome</keyword>
<dbReference type="InterPro" id="IPR015105">
    <property type="entry name" value="NgoMIV"/>
</dbReference>
<reference evidence="2" key="1">
    <citation type="submission" date="2018-03" db="EMBL/GenBank/DDBJ databases">
        <authorList>
            <person name="Navarro De La Torre S."/>
        </authorList>
    </citation>
    <scope>NUCLEOTIDE SEQUENCE [LARGE SCALE GENOMIC DNA]</scope>
    <source>
        <strain evidence="2">EAod3</strain>
    </source>
</reference>
<dbReference type="OrthoDB" id="5504137at2"/>
<dbReference type="Proteomes" id="UP000244934">
    <property type="component" value="Unassembled WGS sequence"/>
</dbReference>
<evidence type="ECO:0000313" key="1">
    <source>
        <dbReference type="EMBL" id="SPJ33449.1"/>
    </source>
</evidence>
<dbReference type="InterPro" id="IPR037083">
    <property type="entry name" value="NgoMIV_sf"/>
</dbReference>
<dbReference type="AlphaFoldDB" id="A0A2R8CKN4"/>
<dbReference type="Gene3D" id="3.40.50.10010">
    <property type="entry name" value="Type-2 restriction enzyme NgoMIV"/>
    <property type="match status" value="1"/>
</dbReference>
<dbReference type="EMBL" id="ONZI01000002">
    <property type="protein sequence ID" value="SPJ33449.1"/>
    <property type="molecule type" value="Genomic_DNA"/>
</dbReference>
<name>A0A2R8CKN4_9GAMM</name>
<dbReference type="InterPro" id="IPR011335">
    <property type="entry name" value="Restrct_endonuc-II-like"/>
</dbReference>
<sequence length="286" mass="31772">MPHSEFDFARTAFHASLLKKTLTINDKGIPSNADKGYKSSIKIALGIADRLKAEVIGERIAGQTSGNQFEDACSQFVKNTFCKLNHLRPGTWDVHQVKGRNRLEIAKYDQYAHLVALNDAANNNPALAAALGSDYTITPDIVVARYPESDEHINAHELLVDDKVSRLASLRHSNNGRPLLHASISCKWTLRSDRAQNARSEALNLIRNRKGRLPHVVVVTAEPMPSRLVSIALGTGDIDCVYHFALYELQETLKELEMDQAIDMLNIMVEGKRLKDISDLPLDLAV</sequence>
<dbReference type="Pfam" id="PF09015">
    <property type="entry name" value="NgoMIV_restric"/>
    <property type="match status" value="1"/>
</dbReference>
<organism evidence="1 2">
    <name type="scientific">Kushneria phyllosphaerae</name>
    <dbReference type="NCBI Taxonomy" id="2100822"/>
    <lineage>
        <taxon>Bacteria</taxon>
        <taxon>Pseudomonadati</taxon>
        <taxon>Pseudomonadota</taxon>
        <taxon>Gammaproteobacteria</taxon>
        <taxon>Oceanospirillales</taxon>
        <taxon>Halomonadaceae</taxon>
        <taxon>Kushneria</taxon>
    </lineage>
</organism>
<evidence type="ECO:0000313" key="2">
    <source>
        <dbReference type="Proteomes" id="UP000244934"/>
    </source>
</evidence>
<accession>A0A2R8CKN4</accession>
<dbReference type="RefSeq" id="WP_108842294.1">
    <property type="nucleotide sequence ID" value="NZ_ONZI01000002.1"/>
</dbReference>